<dbReference type="InterPro" id="IPR051968">
    <property type="entry name" value="ZnFinger_Homeobox_TR"/>
</dbReference>
<dbReference type="SMART" id="SM00389">
    <property type="entry name" value="HOX"/>
    <property type="match status" value="4"/>
</dbReference>
<evidence type="ECO:0000313" key="18">
    <source>
        <dbReference type="Proteomes" id="UP001497623"/>
    </source>
</evidence>
<feature type="compositionally biased region" description="Low complexity" evidence="14">
    <location>
        <begin position="658"/>
        <end position="682"/>
    </location>
</feature>
<dbReference type="PANTHER" id="PTHR45891">
    <property type="entry name" value="ZINC FINGER HOMEOBOX PROTEIN"/>
    <property type="match status" value="1"/>
</dbReference>
<dbReference type="FunFam" id="1.10.10.60:FF:000080">
    <property type="entry name" value="Zinc finger homeobox protein 2"/>
    <property type="match status" value="1"/>
</dbReference>
<dbReference type="Pfam" id="PF24056">
    <property type="entry name" value="zf-C2H2_ZFHX3"/>
    <property type="match status" value="1"/>
</dbReference>
<feature type="domain" description="C2H2-type" evidence="16">
    <location>
        <begin position="2661"/>
        <end position="2689"/>
    </location>
</feature>
<feature type="compositionally biased region" description="Basic and acidic residues" evidence="14">
    <location>
        <begin position="1400"/>
        <end position="1415"/>
    </location>
</feature>
<dbReference type="PROSITE" id="PS50157">
    <property type="entry name" value="ZINC_FINGER_C2H2_2"/>
    <property type="match status" value="9"/>
</dbReference>
<feature type="compositionally biased region" description="Gly residues" evidence="14">
    <location>
        <begin position="2962"/>
        <end position="2976"/>
    </location>
</feature>
<keyword evidence="8 12" id="KW-0371">Homeobox</keyword>
<feature type="compositionally biased region" description="Pro residues" evidence="14">
    <location>
        <begin position="13"/>
        <end position="23"/>
    </location>
</feature>
<accession>A0AAV2REE0</accession>
<evidence type="ECO:0000256" key="6">
    <source>
        <dbReference type="ARBA" id="ARBA00023015"/>
    </source>
</evidence>
<dbReference type="Gene3D" id="1.10.10.60">
    <property type="entry name" value="Homeodomain-like"/>
    <property type="match status" value="4"/>
</dbReference>
<feature type="region of interest" description="Disordered" evidence="14">
    <location>
        <begin position="647"/>
        <end position="703"/>
    </location>
</feature>
<dbReference type="InterPro" id="IPR009057">
    <property type="entry name" value="Homeodomain-like_sf"/>
</dbReference>
<name>A0AAV2REE0_MEGNR</name>
<feature type="region of interest" description="Disordered" evidence="14">
    <location>
        <begin position="2228"/>
        <end position="2269"/>
    </location>
</feature>
<evidence type="ECO:0000256" key="7">
    <source>
        <dbReference type="ARBA" id="ARBA00023125"/>
    </source>
</evidence>
<feature type="domain" description="C2H2-type" evidence="16">
    <location>
        <begin position="618"/>
        <end position="647"/>
    </location>
</feature>
<keyword evidence="2" id="KW-0479">Metal-binding</keyword>
<feature type="region of interest" description="Disordered" evidence="14">
    <location>
        <begin position="1400"/>
        <end position="1420"/>
    </location>
</feature>
<keyword evidence="18" id="KW-1185">Reference proteome</keyword>
<evidence type="ECO:0000256" key="5">
    <source>
        <dbReference type="ARBA" id="ARBA00022833"/>
    </source>
</evidence>
<feature type="region of interest" description="Disordered" evidence="14">
    <location>
        <begin position="336"/>
        <end position="394"/>
    </location>
</feature>
<feature type="domain" description="C2H2-type" evidence="16">
    <location>
        <begin position="1567"/>
        <end position="1596"/>
    </location>
</feature>
<feature type="compositionally biased region" description="Low complexity" evidence="14">
    <location>
        <begin position="54"/>
        <end position="72"/>
    </location>
</feature>
<dbReference type="InterPro" id="IPR036236">
    <property type="entry name" value="Znf_C2H2_sf"/>
</dbReference>
<evidence type="ECO:0008006" key="19">
    <source>
        <dbReference type="Google" id="ProtNLM"/>
    </source>
</evidence>
<dbReference type="GO" id="GO:0005634">
    <property type="term" value="C:nucleus"/>
    <property type="evidence" value="ECO:0007669"/>
    <property type="project" value="UniProtKB-SubCell"/>
</dbReference>
<organism evidence="17 18">
    <name type="scientific">Meganyctiphanes norvegica</name>
    <name type="common">Northern krill</name>
    <name type="synonym">Thysanopoda norvegica</name>
    <dbReference type="NCBI Taxonomy" id="48144"/>
    <lineage>
        <taxon>Eukaryota</taxon>
        <taxon>Metazoa</taxon>
        <taxon>Ecdysozoa</taxon>
        <taxon>Arthropoda</taxon>
        <taxon>Crustacea</taxon>
        <taxon>Multicrustacea</taxon>
        <taxon>Malacostraca</taxon>
        <taxon>Eumalacostraca</taxon>
        <taxon>Eucarida</taxon>
        <taxon>Euphausiacea</taxon>
        <taxon>Euphausiidae</taxon>
        <taxon>Meganyctiphanes</taxon>
    </lineage>
</organism>
<keyword evidence="6" id="KW-0805">Transcription regulation</keyword>
<feature type="domain" description="C2H2-type" evidence="16">
    <location>
        <begin position="1267"/>
        <end position="1292"/>
    </location>
</feature>
<feature type="non-terminal residue" evidence="17">
    <location>
        <position position="3067"/>
    </location>
</feature>
<feature type="domain" description="C2H2-type" evidence="16">
    <location>
        <begin position="1310"/>
        <end position="1337"/>
    </location>
</feature>
<dbReference type="GO" id="GO:0000981">
    <property type="term" value="F:DNA-binding transcription factor activity, RNA polymerase II-specific"/>
    <property type="evidence" value="ECO:0007669"/>
    <property type="project" value="InterPro"/>
</dbReference>
<feature type="region of interest" description="Disordered" evidence="14">
    <location>
        <begin position="815"/>
        <end position="865"/>
    </location>
</feature>
<feature type="compositionally biased region" description="Gly residues" evidence="14">
    <location>
        <begin position="815"/>
        <end position="834"/>
    </location>
</feature>
<keyword evidence="4 11" id="KW-0863">Zinc-finger</keyword>
<proteinExistence type="predicted"/>
<feature type="region of interest" description="Disordered" evidence="14">
    <location>
        <begin position="1"/>
        <end position="84"/>
    </location>
</feature>
<feature type="domain" description="C2H2-type" evidence="16">
    <location>
        <begin position="1446"/>
        <end position="1475"/>
    </location>
</feature>
<comment type="subcellular location">
    <subcellularLocation>
        <location evidence="1 12 13">Nucleus</location>
    </subcellularLocation>
</comment>
<feature type="compositionally biased region" description="Low complexity" evidence="14">
    <location>
        <begin position="491"/>
        <end position="505"/>
    </location>
</feature>
<evidence type="ECO:0000259" key="15">
    <source>
        <dbReference type="PROSITE" id="PS50071"/>
    </source>
</evidence>
<feature type="DNA-binding region" description="Homeobox" evidence="12">
    <location>
        <begin position="2058"/>
        <end position="2117"/>
    </location>
</feature>
<feature type="DNA-binding region" description="Homeobox" evidence="12">
    <location>
        <begin position="2842"/>
        <end position="2901"/>
    </location>
</feature>
<reference evidence="17 18" key="1">
    <citation type="submission" date="2024-05" db="EMBL/GenBank/DDBJ databases">
        <authorList>
            <person name="Wallberg A."/>
        </authorList>
    </citation>
    <scope>NUCLEOTIDE SEQUENCE [LARGE SCALE GENOMIC DNA]</scope>
</reference>
<dbReference type="PROSITE" id="PS00027">
    <property type="entry name" value="HOMEOBOX_1"/>
    <property type="match status" value="2"/>
</dbReference>
<dbReference type="CDD" id="cd00086">
    <property type="entry name" value="homeodomain"/>
    <property type="match status" value="4"/>
</dbReference>
<dbReference type="GO" id="GO:0000978">
    <property type="term" value="F:RNA polymerase II cis-regulatory region sequence-specific DNA binding"/>
    <property type="evidence" value="ECO:0007669"/>
    <property type="project" value="TreeGrafter"/>
</dbReference>
<feature type="region of interest" description="Disordered" evidence="14">
    <location>
        <begin position="1616"/>
        <end position="1660"/>
    </location>
</feature>
<feature type="compositionally biased region" description="Basic and acidic residues" evidence="14">
    <location>
        <begin position="125"/>
        <end position="136"/>
    </location>
</feature>
<protein>
    <recommendedName>
        <fullName evidence="19">Zinc finger homeobox protein 3</fullName>
    </recommendedName>
</protein>
<dbReference type="SMART" id="SM00355">
    <property type="entry name" value="ZnF_C2H2"/>
    <property type="match status" value="22"/>
</dbReference>
<feature type="domain" description="C2H2-type" evidence="16">
    <location>
        <begin position="1095"/>
        <end position="1123"/>
    </location>
</feature>
<dbReference type="Gene3D" id="3.30.160.60">
    <property type="entry name" value="Classic Zinc Finger"/>
    <property type="match status" value="6"/>
</dbReference>
<dbReference type="Proteomes" id="UP001497623">
    <property type="component" value="Unassembled WGS sequence"/>
</dbReference>
<dbReference type="SUPFAM" id="SSF57667">
    <property type="entry name" value="beta-beta-alpha zinc fingers"/>
    <property type="match status" value="5"/>
</dbReference>
<dbReference type="Pfam" id="PF00096">
    <property type="entry name" value="zf-C2H2"/>
    <property type="match status" value="1"/>
</dbReference>
<feature type="compositionally biased region" description="Basic and acidic residues" evidence="14">
    <location>
        <begin position="1"/>
        <end position="11"/>
    </location>
</feature>
<dbReference type="PANTHER" id="PTHR45891:SF3">
    <property type="entry name" value="ZINC FINGER PROTEIN 2"/>
    <property type="match status" value="1"/>
</dbReference>
<comment type="caution">
    <text evidence="17">The sequence shown here is derived from an EMBL/GenBank/DDBJ whole genome shotgun (WGS) entry which is preliminary data.</text>
</comment>
<dbReference type="PROSITE" id="PS50071">
    <property type="entry name" value="HOMEOBOX_2"/>
    <property type="match status" value="4"/>
</dbReference>
<evidence type="ECO:0000256" key="10">
    <source>
        <dbReference type="ARBA" id="ARBA00023242"/>
    </source>
</evidence>
<dbReference type="EMBL" id="CAXKWB010021303">
    <property type="protein sequence ID" value="CAL4123099.1"/>
    <property type="molecule type" value="Genomic_DNA"/>
</dbReference>
<dbReference type="SUPFAM" id="SSF46689">
    <property type="entry name" value="Homeodomain-like"/>
    <property type="match status" value="4"/>
</dbReference>
<dbReference type="InterPro" id="IPR013087">
    <property type="entry name" value="Znf_C2H2_type"/>
</dbReference>
<feature type="region of interest" description="Disordered" evidence="14">
    <location>
        <begin position="240"/>
        <end position="259"/>
    </location>
</feature>
<keyword evidence="10 12" id="KW-0539">Nucleus</keyword>
<feature type="region of interest" description="Disordered" evidence="14">
    <location>
        <begin position="2818"/>
        <end position="2842"/>
    </location>
</feature>
<feature type="domain" description="C2H2-type" evidence="16">
    <location>
        <begin position="2417"/>
        <end position="2444"/>
    </location>
</feature>
<feature type="compositionally biased region" description="Polar residues" evidence="14">
    <location>
        <begin position="2201"/>
        <end position="2210"/>
    </location>
</feature>
<evidence type="ECO:0000256" key="13">
    <source>
        <dbReference type="RuleBase" id="RU000682"/>
    </source>
</evidence>
<feature type="compositionally biased region" description="Polar residues" evidence="14">
    <location>
        <begin position="1218"/>
        <end position="1231"/>
    </location>
</feature>
<sequence length="3067" mass="336317">MPGVQREEEPVKGCPPAPAPLNPPSSTNSSSNDPTENQTEEGNMSPEDAPSTSPLAGEEGPGPLIPPQQQGGTSAPSSASGVALASPPAAFNLTCMTCHTHFTSAEEYTRHHCVSSESRGQQQQHQEDHNDSSSDVEKWEGKIVYNPDGSAYIIDSEMSDDECGLDLPRHEGAVVDSSGNPMSTTAAPTIPTIANAIYVTKNPAFYNALYGQTFTSLVQENKVPDVPIVHNYRVITVGDKDGENECKDSDSKNDSSSEKTKLPLLDYSQVPIKPILMCFVCKLSFGYVKSFIAHAMGDHSIVLMDEEKDLLAGKNASAIIQCGGREKEPRVSFLEPVKPPSVGANSNNCSSSTSSSSGCNNGRPAEALATLLPSGVPSGPSSSPQQQQQQPSPVIKIEDQHHNAAVEEDHPSNEVSIKREVTDFYDMVRQQQQRHLEQQRQQQQFLQQHHQQQQHLHAERFPPPPHPAAVRTPDLSRKSPISALGANGRASVSPVTSMSPTTFSPHQSQVSQLTGTIIGACPEHMQGRPHGVTCDKCDMILQQSRSLGGQMAFMHSRNSCKTLKCPKCNWHYKYQETLEIHMKEKHPETESTCIYCLTNQAHPRLARGETYTCGYKPYRCEVCNYSTTTKGNLSIHMQSDKHLNNMQELQNGGMPLDSSMSSPGGLPQPQQSPVNSIYSAPKTPTPSTTPAPSQQQAQQKPKPVWRCDVCNYETNVARNLRIHMTSEKHTHNMMVLQQNVKHMQQLNALQGGGGGPAGQMDPMTLLQMAGNPAAAAMMAQMGMGEKPPLPEAALADMAYNQALLIQMISGGQLPGGLMGPGGPGGHGGPGGLPGPGSVSGDHPGPQFDLGLSPESLEPPPEPVPPNPRHSFSCCVCSVFSTDSLEQLSLHLQMDRSKLNEAEVLLVVAGNYICKLCSYKTNLKANFQLHCKTDKHLQKLQHVNHILEGGPHNEWKLKYLSNTNPMHVRCNLCEYYTNSVHKLQLHAAHQRHEVLALLFRHLCMSEQSISEERRQYTCTLCSFSTKAKVQLLHHIRSMRHLQMEQLHQIQRHAEGKGQTQQDIGDIFRVEEADEDSRRTPVQHEVKEELRSPDQVHACPFCQFTCESEGGLQQHVDALHGGEKKAGLCCPLCEEACPDMTTLEKHAINVHSVNSDGLQRLLLLVRLSAAARKEAASSAATADGDENSDAATAAGSGGDQKPPTTSAGVAVDVDEPGGPEQQQDKSSPGEQEESCTTCGAVYKTVEDLVAHQVAQGHTPITTTPRGQGYLCWKKGCNQYFSTAPSLHTHFKEIHGAAPRPSVAVSERHVYKYRCQQCSLAFKTVEKLHLHAQYHAIRDATKCLLCHRNFRSLGALQKHVGADHPELSTTERTQFQASVFGAPVGAGAAPVLNPNTTALLRRESNKDDDVEEIQRIDDPPLPPQQQAVEDYLNSDTMALDNYSDPTRRYKCHRCRVAYTRQIYLTSHQKTLLHRRGEKLTYPMEKYLDPNRPFKCDVCKESFTQKNILLVHYNSVSHLHKLKKTMQEKESLGSQTFNQTQSEVNTPDINSSSIGIATSVRSEDEEINKPYRCHVCRVAYSQQTTLDIHLRSVLHQTRASRYPDLVASCQVDKTRLHTEHHTSNIPAHNASRSSSTPLSNNSSLVMSLQQQPQKSSPSEISSQGSCGRCGGVWSTPEQGAQHAIICGMLTPYLASHLPNSVNSTASVPSAALDAGIFWAAQSDAAASSSMLLPPTQPQDRSLSPSECSIESLSTSRFTVPFRKSSRLHKHLLESFGFDQVIQYIENEKEIPSENISNDQSKIESKLNSNSDLPELSKSICKHCHKEFSSIWVLKTHLEEIHNAGVSCNYLKSFSNEYKKDYLSKHSNIKESSALPDADERGGQDAEATEGGEKSTSDEREKEAESGSRSDTAATPTPTSRATPTPGATPTSSSAEQPGISVPQIAEMAAALNALSNSAQLQQQLQFNPMSLMANLGLAAGLPMPGLNPLAAMNLHPPLMPMMPHHMFDPAALAGMNQGGPPTSMASNMPGDVNPFIKQQILQQQQHQQTAAAAAAAAAAAQQKRARTRITDEQLKILRAHFDINNSPTEEQINDMAQQSGLPPKVIKHWFRNTLFKERQRSKDSPYNFSIPPSTTLNLEEYEKTGETKVTALNPEEAQEIVALNRAHDERLHPKDHREQLQSPPLQQHSSHDNPSVASPLDKVPSLNQDNSRVQVKSEDATGGFMGAEHHQHLLQQQSQNHMRTSPHLVSSASSSPLGLPPTTSYSSLPSPQHPPLTLASLITSQLESNPILAHTLPHTSPTVPNSGLIPPSSCVSPNPSLSLSYPTSPLGPNSAAGKRANRTRFTDYQIKVLQEFFENNAYPKDDDLEYLSKLLNLSPRVIVVWFQNARQKARKVYENQPPIDPMDEGAGRFTRTPGLNYQCKKCLLVFQRYYELIRHQKTHCFKEEDAKRSAQAQAAAAQAAAMYQDENSNHSSITETSQQSGIMENKPPSEGNFQCDKCSLLFHRFEQWREHQIVHLMNPALFLNKGADSPFSNMQQSMPVQPLQQQQSQVGVPQPLPSPLLPPASPIKRKLEECLSEEEREGGTLLTEAQRDKRLRTTILPEQLDYLYQKYQMEANPSRKMLETIAQEVGLKKRVVQVWFQNTRARERKGQFRAHSQVINKKCPFCPAIFKVKSALESHLSTKHTEQYSKGNLNIDALPDVEDSGVGYFGLSSTPSSTQVSQVIPSSLFSSSDIPEDSISRYHEEAIRRYLNDVNLAIDGVRHEGESPLDLSKPLGFEGSLLDTSLDHTEDHSDEDGVYNLEVTVDPDGGEVITYVHESGPSSPASSTTGSAKQVGNTPGGVKRYRTQMSAIQVKLMKSVFYDYKTPTMAECELLGREIGLAKRVVQVWFQNARAKEKKAKLALQKMLGTEPEGPKPPEECKVCNFKYSHKYAIQDHIFTRSHIESMKLFLEKAKEEHDAGLGSGVGTLGSGGGDGDQLTSNQAAGLAHQLQMAQLMALGSPPNAAAAAAAAAVAAASGEDTKVSSSGNEDLSRLQLLQQMYQMGLGGLQGAPHPLLQHAMMAGAGE</sequence>
<dbReference type="PROSITE" id="PS00028">
    <property type="entry name" value="ZINC_FINGER_C2H2_1"/>
    <property type="match status" value="14"/>
</dbReference>
<feature type="region of interest" description="Disordered" evidence="14">
    <location>
        <begin position="1788"/>
        <end position="1807"/>
    </location>
</feature>
<feature type="compositionally biased region" description="Low complexity" evidence="14">
    <location>
        <begin position="345"/>
        <end position="362"/>
    </location>
</feature>
<feature type="region of interest" description="Disordered" evidence="14">
    <location>
        <begin position="2169"/>
        <end position="2211"/>
    </location>
</feature>
<dbReference type="SMART" id="SM00451">
    <property type="entry name" value="ZnF_U1"/>
    <property type="match status" value="7"/>
</dbReference>
<feature type="region of interest" description="Disordered" evidence="14">
    <location>
        <begin position="1865"/>
        <end position="1933"/>
    </location>
</feature>
<evidence type="ECO:0000256" key="11">
    <source>
        <dbReference type="PROSITE-ProRule" id="PRU00042"/>
    </source>
</evidence>
<evidence type="ECO:0000256" key="8">
    <source>
        <dbReference type="ARBA" id="ARBA00023155"/>
    </source>
</evidence>
<keyword evidence="7 12" id="KW-0238">DNA-binding</keyword>
<dbReference type="FunFam" id="1.10.10.60:FF:000064">
    <property type="entry name" value="Zinc finger homeobox protein 4"/>
    <property type="match status" value="1"/>
</dbReference>
<evidence type="ECO:0000256" key="3">
    <source>
        <dbReference type="ARBA" id="ARBA00022737"/>
    </source>
</evidence>
<evidence type="ECO:0000256" key="14">
    <source>
        <dbReference type="SAM" id="MobiDB-lite"/>
    </source>
</evidence>
<feature type="compositionally biased region" description="Low complexity" evidence="14">
    <location>
        <begin position="430"/>
        <end position="455"/>
    </location>
</feature>
<keyword evidence="9" id="KW-0804">Transcription</keyword>
<evidence type="ECO:0000256" key="2">
    <source>
        <dbReference type="ARBA" id="ARBA00022723"/>
    </source>
</evidence>
<feature type="domain" description="Homeobox" evidence="15">
    <location>
        <begin position="2840"/>
        <end position="2900"/>
    </location>
</feature>
<feature type="compositionally biased region" description="Low complexity" evidence="14">
    <location>
        <begin position="24"/>
        <end position="35"/>
    </location>
</feature>
<evidence type="ECO:0000256" key="9">
    <source>
        <dbReference type="ARBA" id="ARBA00023163"/>
    </source>
</evidence>
<feature type="DNA-binding region" description="Homeobox" evidence="12">
    <location>
        <begin position="2334"/>
        <end position="2393"/>
    </location>
</feature>
<keyword evidence="3" id="KW-0677">Repeat</keyword>
<dbReference type="InterPro" id="IPR017970">
    <property type="entry name" value="Homeobox_CS"/>
</dbReference>
<evidence type="ECO:0000256" key="4">
    <source>
        <dbReference type="ARBA" id="ARBA00022771"/>
    </source>
</evidence>
<feature type="compositionally biased region" description="Pro residues" evidence="14">
    <location>
        <begin position="856"/>
        <end position="865"/>
    </location>
</feature>
<feature type="domain" description="Homeobox" evidence="15">
    <location>
        <begin position="2332"/>
        <end position="2392"/>
    </location>
</feature>
<feature type="compositionally biased region" description="Polar residues" evidence="14">
    <location>
        <begin position="115"/>
        <end position="124"/>
    </location>
</feature>
<dbReference type="InterPro" id="IPR001356">
    <property type="entry name" value="HD"/>
</dbReference>
<evidence type="ECO:0000313" key="17">
    <source>
        <dbReference type="EMBL" id="CAL4123099.1"/>
    </source>
</evidence>
<feature type="compositionally biased region" description="Basic and acidic residues" evidence="14">
    <location>
        <begin position="1886"/>
        <end position="1903"/>
    </location>
</feature>
<feature type="compositionally biased region" description="Low complexity" evidence="14">
    <location>
        <begin position="2229"/>
        <end position="2266"/>
    </location>
</feature>
<feature type="region of interest" description="Disordered" evidence="14">
    <location>
        <begin position="2465"/>
        <end position="2489"/>
    </location>
</feature>
<feature type="domain" description="Homeobox" evidence="15">
    <location>
        <begin position="2590"/>
        <end position="2650"/>
    </location>
</feature>
<feature type="region of interest" description="Disordered" evidence="14">
    <location>
        <begin position="430"/>
        <end position="509"/>
    </location>
</feature>
<feature type="domain" description="Homeobox" evidence="15">
    <location>
        <begin position="2056"/>
        <end position="2116"/>
    </location>
</feature>
<gene>
    <name evidence="17" type="ORF">MNOR_LOCUS23787</name>
</gene>
<feature type="compositionally biased region" description="Low complexity" evidence="14">
    <location>
        <begin position="2819"/>
        <end position="2832"/>
    </location>
</feature>
<keyword evidence="5" id="KW-0862">Zinc</keyword>
<evidence type="ECO:0000256" key="12">
    <source>
        <dbReference type="PROSITE-ProRule" id="PRU00108"/>
    </source>
</evidence>
<dbReference type="GO" id="GO:0008270">
    <property type="term" value="F:zinc ion binding"/>
    <property type="evidence" value="ECO:0007669"/>
    <property type="project" value="UniProtKB-KW"/>
</dbReference>
<feature type="compositionally biased region" description="Polar residues" evidence="14">
    <location>
        <begin position="1789"/>
        <end position="1807"/>
    </location>
</feature>
<feature type="region of interest" description="Disordered" evidence="14">
    <location>
        <begin position="2962"/>
        <end position="2981"/>
    </location>
</feature>
<feature type="region of interest" description="Disordered" evidence="14">
    <location>
        <begin position="113"/>
        <end position="136"/>
    </location>
</feature>
<evidence type="ECO:0000259" key="16">
    <source>
        <dbReference type="PROSITE" id="PS50157"/>
    </source>
</evidence>
<feature type="domain" description="C2H2-type" evidence="16">
    <location>
        <begin position="1490"/>
        <end position="1521"/>
    </location>
</feature>
<feature type="compositionally biased region" description="Low complexity" evidence="14">
    <location>
        <begin position="1625"/>
        <end position="1660"/>
    </location>
</feature>
<feature type="compositionally biased region" description="Polar residues" evidence="14">
    <location>
        <begin position="2465"/>
        <end position="2482"/>
    </location>
</feature>
<feature type="DNA-binding region" description="Homeobox" evidence="12">
    <location>
        <begin position="2592"/>
        <end position="2651"/>
    </location>
</feature>
<feature type="compositionally biased region" description="Low complexity" evidence="14">
    <location>
        <begin position="1905"/>
        <end position="1930"/>
    </location>
</feature>
<evidence type="ECO:0000256" key="1">
    <source>
        <dbReference type="ARBA" id="ARBA00004123"/>
    </source>
</evidence>
<dbReference type="InterPro" id="IPR003604">
    <property type="entry name" value="Matrin/U1-like-C_Znf_C2H2"/>
</dbReference>
<feature type="compositionally biased region" description="Low complexity" evidence="14">
    <location>
        <begin position="690"/>
        <end position="702"/>
    </location>
</feature>
<feature type="compositionally biased region" description="Low complexity" evidence="14">
    <location>
        <begin position="373"/>
        <end position="394"/>
    </location>
</feature>
<feature type="region of interest" description="Disordered" evidence="14">
    <location>
        <begin position="1175"/>
        <end position="1231"/>
    </location>
</feature>
<dbReference type="Pfam" id="PF00046">
    <property type="entry name" value="Homeodomain"/>
    <property type="match status" value="4"/>
</dbReference>
<feature type="region of interest" description="Disordered" evidence="14">
    <location>
        <begin position="2290"/>
        <end position="2316"/>
    </location>
</feature>
<dbReference type="FunFam" id="3.30.160.60:FF:000081">
    <property type="entry name" value="Zinc finger homeobox protein 4"/>
    <property type="match status" value="1"/>
</dbReference>